<evidence type="ECO:0000256" key="1">
    <source>
        <dbReference type="SAM" id="Phobius"/>
    </source>
</evidence>
<accession>A0A1F5TH01</accession>
<sequence>MFIEKISNNVELMRGIWHFTSVFSSAIIFYFSGPFALWLFMGFGVIFAAFDFGRSRGVGWMVSVIRKLTGEFFFRALREKERAHVSTSCHFILAGIVIILSHLYLGLPREVIIPAAMFMAVGDPMARLIGMEWKRNGFNGLVAPELRKKCLFGKKTLIGSASFFGFGLAAAFLFCAVAKLNVAPFVLVIGALVATIVELWSTNWDNFTVPISSIAVMWALVQI</sequence>
<proteinExistence type="predicted"/>
<gene>
    <name evidence="2" type="ORF">A2482_04265</name>
</gene>
<feature type="transmembrane region" description="Helical" evidence="1">
    <location>
        <begin position="182"/>
        <end position="200"/>
    </location>
</feature>
<comment type="caution">
    <text evidence="2">The sequence shown here is derived from an EMBL/GenBank/DDBJ whole genome shotgun (WGS) entry which is preliminary data.</text>
</comment>
<feature type="transmembrane region" description="Helical" evidence="1">
    <location>
        <begin position="37"/>
        <end position="53"/>
    </location>
</feature>
<name>A0A1F5TH01_9BACT</name>
<dbReference type="EMBL" id="MFGM01000007">
    <property type="protein sequence ID" value="OGF38165.1"/>
    <property type="molecule type" value="Genomic_DNA"/>
</dbReference>
<dbReference type="InterPro" id="IPR037997">
    <property type="entry name" value="Dgk1-like"/>
</dbReference>
<evidence type="ECO:0000313" key="2">
    <source>
        <dbReference type="EMBL" id="OGF38165.1"/>
    </source>
</evidence>
<organism evidence="2 3">
    <name type="scientific">Candidatus Falkowbacteria bacterium RIFOXYC2_FULL_48_21</name>
    <dbReference type="NCBI Taxonomy" id="1798005"/>
    <lineage>
        <taxon>Bacteria</taxon>
        <taxon>Candidatus Falkowiibacteriota</taxon>
    </lineage>
</organism>
<dbReference type="AlphaFoldDB" id="A0A1F5TH01"/>
<keyword evidence="1" id="KW-0812">Transmembrane</keyword>
<dbReference type="Proteomes" id="UP000178656">
    <property type="component" value="Unassembled WGS sequence"/>
</dbReference>
<dbReference type="PANTHER" id="PTHR31303:SF1">
    <property type="entry name" value="CTP-DEPENDENT DIACYLGLYCEROL KINASE 1"/>
    <property type="match status" value="1"/>
</dbReference>
<evidence type="ECO:0000313" key="3">
    <source>
        <dbReference type="Proteomes" id="UP000178656"/>
    </source>
</evidence>
<reference evidence="2 3" key="1">
    <citation type="journal article" date="2016" name="Nat. Commun.">
        <title>Thousands of microbial genomes shed light on interconnected biogeochemical processes in an aquifer system.</title>
        <authorList>
            <person name="Anantharaman K."/>
            <person name="Brown C.T."/>
            <person name="Hug L.A."/>
            <person name="Sharon I."/>
            <person name="Castelle C.J."/>
            <person name="Probst A.J."/>
            <person name="Thomas B.C."/>
            <person name="Singh A."/>
            <person name="Wilkins M.J."/>
            <person name="Karaoz U."/>
            <person name="Brodie E.L."/>
            <person name="Williams K.H."/>
            <person name="Hubbard S.S."/>
            <person name="Banfield J.F."/>
        </authorList>
    </citation>
    <scope>NUCLEOTIDE SEQUENCE [LARGE SCALE GENOMIC DNA]</scope>
</reference>
<feature type="transmembrane region" description="Helical" evidence="1">
    <location>
        <begin position="85"/>
        <end position="105"/>
    </location>
</feature>
<evidence type="ECO:0008006" key="4">
    <source>
        <dbReference type="Google" id="ProtNLM"/>
    </source>
</evidence>
<dbReference type="PANTHER" id="PTHR31303">
    <property type="entry name" value="CTP-DEPENDENT DIACYLGLYCEROL KINASE 1"/>
    <property type="match status" value="1"/>
</dbReference>
<feature type="transmembrane region" description="Helical" evidence="1">
    <location>
        <begin position="157"/>
        <end position="176"/>
    </location>
</feature>
<keyword evidence="1" id="KW-0472">Membrane</keyword>
<protein>
    <recommendedName>
        <fullName evidence="4">Phosphatidate cytidylyltransferase</fullName>
    </recommendedName>
</protein>
<feature type="transmembrane region" description="Helical" evidence="1">
    <location>
        <begin position="111"/>
        <end position="129"/>
    </location>
</feature>
<keyword evidence="1" id="KW-1133">Transmembrane helix</keyword>
<dbReference type="GO" id="GO:0004143">
    <property type="term" value="F:ATP-dependent diacylglycerol kinase activity"/>
    <property type="evidence" value="ECO:0007669"/>
    <property type="project" value="InterPro"/>
</dbReference>